<dbReference type="AlphaFoldDB" id="A0A4S8KTV7"/>
<dbReference type="Proteomes" id="UP000297245">
    <property type="component" value="Unassembled WGS sequence"/>
</dbReference>
<keyword evidence="2" id="KW-1185">Reference proteome</keyword>
<organism evidence="1 2">
    <name type="scientific">Dendrothele bispora (strain CBS 962.96)</name>
    <dbReference type="NCBI Taxonomy" id="1314807"/>
    <lineage>
        <taxon>Eukaryota</taxon>
        <taxon>Fungi</taxon>
        <taxon>Dikarya</taxon>
        <taxon>Basidiomycota</taxon>
        <taxon>Agaricomycotina</taxon>
        <taxon>Agaricomycetes</taxon>
        <taxon>Agaricomycetidae</taxon>
        <taxon>Agaricales</taxon>
        <taxon>Agaricales incertae sedis</taxon>
        <taxon>Dendrothele</taxon>
    </lineage>
</organism>
<proteinExistence type="predicted"/>
<dbReference type="OrthoDB" id="3046222at2759"/>
<reference evidence="1 2" key="1">
    <citation type="journal article" date="2019" name="Nat. Ecol. Evol.">
        <title>Megaphylogeny resolves global patterns of mushroom evolution.</title>
        <authorList>
            <person name="Varga T."/>
            <person name="Krizsan K."/>
            <person name="Foldi C."/>
            <person name="Dima B."/>
            <person name="Sanchez-Garcia M."/>
            <person name="Sanchez-Ramirez S."/>
            <person name="Szollosi G.J."/>
            <person name="Szarkandi J.G."/>
            <person name="Papp V."/>
            <person name="Albert L."/>
            <person name="Andreopoulos W."/>
            <person name="Angelini C."/>
            <person name="Antonin V."/>
            <person name="Barry K.W."/>
            <person name="Bougher N.L."/>
            <person name="Buchanan P."/>
            <person name="Buyck B."/>
            <person name="Bense V."/>
            <person name="Catcheside P."/>
            <person name="Chovatia M."/>
            <person name="Cooper J."/>
            <person name="Damon W."/>
            <person name="Desjardin D."/>
            <person name="Finy P."/>
            <person name="Geml J."/>
            <person name="Haridas S."/>
            <person name="Hughes K."/>
            <person name="Justo A."/>
            <person name="Karasinski D."/>
            <person name="Kautmanova I."/>
            <person name="Kiss B."/>
            <person name="Kocsube S."/>
            <person name="Kotiranta H."/>
            <person name="LaButti K.M."/>
            <person name="Lechner B.E."/>
            <person name="Liimatainen K."/>
            <person name="Lipzen A."/>
            <person name="Lukacs Z."/>
            <person name="Mihaltcheva S."/>
            <person name="Morgado L.N."/>
            <person name="Niskanen T."/>
            <person name="Noordeloos M.E."/>
            <person name="Ohm R.A."/>
            <person name="Ortiz-Santana B."/>
            <person name="Ovrebo C."/>
            <person name="Racz N."/>
            <person name="Riley R."/>
            <person name="Savchenko A."/>
            <person name="Shiryaev A."/>
            <person name="Soop K."/>
            <person name="Spirin V."/>
            <person name="Szebenyi C."/>
            <person name="Tomsovsky M."/>
            <person name="Tulloss R.E."/>
            <person name="Uehling J."/>
            <person name="Grigoriev I.V."/>
            <person name="Vagvolgyi C."/>
            <person name="Papp T."/>
            <person name="Martin F.M."/>
            <person name="Miettinen O."/>
            <person name="Hibbett D.S."/>
            <person name="Nagy L.G."/>
        </authorList>
    </citation>
    <scope>NUCLEOTIDE SEQUENCE [LARGE SCALE GENOMIC DNA]</scope>
    <source>
        <strain evidence="1 2">CBS 962.96</strain>
    </source>
</reference>
<sequence>ISIQTPWMQQQLVPDLVVIDEPLTGLITDGAHKFFKDRLSILITTSTFSALTQTWVPGLFSYADGATTKHYRYHFQAIFLSILEAAREKDVLDFSDAQRKGYEEAFVWIFILLEDPRNEEELAQVAGSLLSGCEHHYRKSVHKVSRAQGILSKDSQTAFKRLAMDLCTVKTEAEFTATVEEIQNKFPQLFPWLNWWLEPEHARMIFDSQRTMSAETLASLPRTTNAEESMHNTLYHIAGQDHDVLPGLEQLVYAASWFELRHRNALSELTYLCFLYTPSN</sequence>
<dbReference type="EMBL" id="ML180063">
    <property type="protein sequence ID" value="THU79183.1"/>
    <property type="molecule type" value="Genomic_DNA"/>
</dbReference>
<evidence type="ECO:0000313" key="1">
    <source>
        <dbReference type="EMBL" id="THU79183.1"/>
    </source>
</evidence>
<feature type="non-terminal residue" evidence="1">
    <location>
        <position position="1"/>
    </location>
</feature>
<accession>A0A4S8KTV7</accession>
<protein>
    <submittedName>
        <fullName evidence="1">Uncharacterized protein</fullName>
    </submittedName>
</protein>
<gene>
    <name evidence="1" type="ORF">K435DRAFT_698426</name>
</gene>
<evidence type="ECO:0000313" key="2">
    <source>
        <dbReference type="Proteomes" id="UP000297245"/>
    </source>
</evidence>
<name>A0A4S8KTV7_DENBC</name>